<keyword evidence="2" id="KW-1185">Reference proteome</keyword>
<dbReference type="AlphaFoldDB" id="A0AAW9R6L4"/>
<dbReference type="RefSeq" id="WP_354693707.1">
    <property type="nucleotide sequence ID" value="NZ_JAZHOG010000001.1"/>
</dbReference>
<reference evidence="1 2" key="1">
    <citation type="submission" date="2024-02" db="EMBL/GenBank/DDBJ databases">
        <title>A novel Wenzhouxiangellaceae bacterium, isolated from coastal sediments.</title>
        <authorList>
            <person name="Du Z.-J."/>
            <person name="Ye Y.-Q."/>
            <person name="Zhang X.-Y."/>
        </authorList>
    </citation>
    <scope>NUCLEOTIDE SEQUENCE [LARGE SCALE GENOMIC DNA]</scope>
    <source>
        <strain evidence="1 2">CH-27</strain>
    </source>
</reference>
<evidence type="ECO:0000313" key="1">
    <source>
        <dbReference type="EMBL" id="MEJ8566387.1"/>
    </source>
</evidence>
<protein>
    <submittedName>
        <fullName evidence="1">Uncharacterized protein</fullName>
    </submittedName>
</protein>
<comment type="caution">
    <text evidence="1">The sequence shown here is derived from an EMBL/GenBank/DDBJ whole genome shotgun (WGS) entry which is preliminary data.</text>
</comment>
<gene>
    <name evidence="1" type="ORF">V3330_02010</name>
</gene>
<sequence>MNRFTPPWGFAPIILLVVICIAGRCGPLFADEALDRFEGVWKPSRISRDDPLWLIEDLACSGCTLQGYRHLQDLLADPENNDRSIGELVNDVRAFEADLIDASLTPAAREALAAFDPTDDPTIDCTPDGDGLQHQINAPLPFEIKRVQGGLELRYEYWNAVRRVSLDAPPSLGASPSRLGTSTARMRGDTLVIETTRLVPNKIGLPGGSIPLSPEARIVEEYSLSENGQRLDLVLTTHDPVNFTEPLVDQRSVLRAEGWTLNEFVCEATTGEF</sequence>
<evidence type="ECO:0000313" key="2">
    <source>
        <dbReference type="Proteomes" id="UP001359886"/>
    </source>
</evidence>
<accession>A0AAW9R6L4</accession>
<organism evidence="1 2">
    <name type="scientific">Elongatibacter sediminis</name>
    <dbReference type="NCBI Taxonomy" id="3119006"/>
    <lineage>
        <taxon>Bacteria</taxon>
        <taxon>Pseudomonadati</taxon>
        <taxon>Pseudomonadota</taxon>
        <taxon>Gammaproteobacteria</taxon>
        <taxon>Chromatiales</taxon>
        <taxon>Wenzhouxiangellaceae</taxon>
        <taxon>Elongatibacter</taxon>
    </lineage>
</organism>
<proteinExistence type="predicted"/>
<dbReference type="Proteomes" id="UP001359886">
    <property type="component" value="Unassembled WGS sequence"/>
</dbReference>
<dbReference type="EMBL" id="JAZHOG010000001">
    <property type="protein sequence ID" value="MEJ8566387.1"/>
    <property type="molecule type" value="Genomic_DNA"/>
</dbReference>
<name>A0AAW9R6L4_9GAMM</name>